<evidence type="ECO:0000256" key="7">
    <source>
        <dbReference type="RuleBase" id="RU000320"/>
    </source>
</evidence>
<keyword evidence="11" id="KW-1185">Reference proteome</keyword>
<keyword evidence="6 8" id="KW-0472">Membrane</keyword>
<keyword evidence="5 8" id="KW-1133">Transmembrane helix</keyword>
<dbReference type="KEGG" id="aram:KAR29_10620"/>
<feature type="domain" description="NADH:quinone oxidoreductase/Mrp antiporter transmembrane" evidence="9">
    <location>
        <begin position="122"/>
        <end position="412"/>
    </location>
</feature>
<feature type="transmembrane region" description="Helical" evidence="8">
    <location>
        <begin position="158"/>
        <end position="178"/>
    </location>
</feature>
<feature type="transmembrane region" description="Helical" evidence="8">
    <location>
        <begin position="266"/>
        <end position="285"/>
    </location>
</feature>
<feature type="transmembrane region" description="Helical" evidence="8">
    <location>
        <begin position="294"/>
        <end position="316"/>
    </location>
</feature>
<feature type="transmembrane region" description="Helical" evidence="8">
    <location>
        <begin position="364"/>
        <end position="385"/>
    </location>
</feature>
<comment type="subcellular location">
    <subcellularLocation>
        <location evidence="1">Cell membrane</location>
        <topology evidence="1">Multi-pass membrane protein</topology>
    </subcellularLocation>
    <subcellularLocation>
        <location evidence="7">Membrane</location>
        <topology evidence="7">Multi-pass membrane protein</topology>
    </subcellularLocation>
</comment>
<evidence type="ECO:0000313" key="10">
    <source>
        <dbReference type="EMBL" id="QTX31784.1"/>
    </source>
</evidence>
<evidence type="ECO:0000256" key="1">
    <source>
        <dbReference type="ARBA" id="ARBA00004651"/>
    </source>
</evidence>
<evidence type="ECO:0000313" key="11">
    <source>
        <dbReference type="Proteomes" id="UP000671879"/>
    </source>
</evidence>
<dbReference type="Proteomes" id="UP000671879">
    <property type="component" value="Chromosome"/>
</dbReference>
<protein>
    <recommendedName>
        <fullName evidence="9">NADH:quinone oxidoreductase/Mrp antiporter transmembrane domain-containing protein</fullName>
    </recommendedName>
</protein>
<feature type="transmembrane region" description="Helical" evidence="8">
    <location>
        <begin position="439"/>
        <end position="461"/>
    </location>
</feature>
<dbReference type="GO" id="GO:0005886">
    <property type="term" value="C:plasma membrane"/>
    <property type="evidence" value="ECO:0007669"/>
    <property type="project" value="UniProtKB-SubCell"/>
</dbReference>
<keyword evidence="4 7" id="KW-0812">Transmembrane</keyword>
<name>A0A9Q7AC69_9BACT</name>
<reference evidence="11" key="1">
    <citation type="submission" date="2021-04" db="EMBL/GenBank/DDBJ databases">
        <title>A novel Synergistetes isolate from a pyrite-forming mixed culture.</title>
        <authorList>
            <person name="Bunk B."/>
            <person name="Sproer C."/>
            <person name="Spring S."/>
            <person name="Pester M."/>
        </authorList>
    </citation>
    <scope>NUCLEOTIDE SEQUENCE [LARGE SCALE GENOMIC DNA]</scope>
    <source>
        <strain evidence="11">J.5.4.2-T.3.5.2</strain>
    </source>
</reference>
<dbReference type="PRINTS" id="PR01434">
    <property type="entry name" value="NADHDHGNASE5"/>
</dbReference>
<feature type="transmembrane region" description="Helical" evidence="8">
    <location>
        <begin position="67"/>
        <end position="92"/>
    </location>
</feature>
<gene>
    <name evidence="10" type="ORF">KAR29_10620</name>
</gene>
<feature type="transmembrane region" description="Helical" evidence="8">
    <location>
        <begin position="30"/>
        <end position="47"/>
    </location>
</feature>
<feature type="transmembrane region" description="Helical" evidence="8">
    <location>
        <begin position="6"/>
        <end position="23"/>
    </location>
</feature>
<organism evidence="10 11">
    <name type="scientific">Aminithiophilus ramosus</name>
    <dbReference type="NCBI Taxonomy" id="3029084"/>
    <lineage>
        <taxon>Bacteria</taxon>
        <taxon>Thermotogati</taxon>
        <taxon>Synergistota</taxon>
        <taxon>Synergistia</taxon>
        <taxon>Synergistales</taxon>
        <taxon>Aminithiophilaceae</taxon>
        <taxon>Aminithiophilus</taxon>
    </lineage>
</organism>
<evidence type="ECO:0000256" key="5">
    <source>
        <dbReference type="ARBA" id="ARBA00022989"/>
    </source>
</evidence>
<evidence type="ECO:0000259" key="9">
    <source>
        <dbReference type="Pfam" id="PF00361"/>
    </source>
</evidence>
<dbReference type="PANTHER" id="PTHR42703">
    <property type="entry name" value="NADH DEHYDROGENASE"/>
    <property type="match status" value="1"/>
</dbReference>
<feature type="transmembrane region" description="Helical" evidence="8">
    <location>
        <begin position="198"/>
        <end position="224"/>
    </location>
</feature>
<comment type="similarity">
    <text evidence="2">Belongs to the CPA3 antiporters (TC 2.A.63) subunit D family.</text>
</comment>
<proteinExistence type="inferred from homology"/>
<evidence type="ECO:0000256" key="3">
    <source>
        <dbReference type="ARBA" id="ARBA00022475"/>
    </source>
</evidence>
<feature type="transmembrane region" description="Helical" evidence="8">
    <location>
        <begin position="127"/>
        <end position="146"/>
    </location>
</feature>
<dbReference type="PANTHER" id="PTHR42703:SF1">
    <property type="entry name" value="NA(+)_H(+) ANTIPORTER SUBUNIT D1"/>
    <property type="match status" value="1"/>
</dbReference>
<dbReference type="RefSeq" id="WP_274372968.1">
    <property type="nucleotide sequence ID" value="NZ_CP072943.1"/>
</dbReference>
<dbReference type="AlphaFoldDB" id="A0A9Q7AC69"/>
<accession>A0A9Q7AC69</accession>
<evidence type="ECO:0000256" key="4">
    <source>
        <dbReference type="ARBA" id="ARBA00022692"/>
    </source>
</evidence>
<feature type="transmembrane region" description="Helical" evidence="8">
    <location>
        <begin position="397"/>
        <end position="418"/>
    </location>
</feature>
<evidence type="ECO:0000256" key="2">
    <source>
        <dbReference type="ARBA" id="ARBA00005346"/>
    </source>
</evidence>
<evidence type="ECO:0000256" key="6">
    <source>
        <dbReference type="ARBA" id="ARBA00023136"/>
    </source>
</evidence>
<evidence type="ECO:0000256" key="8">
    <source>
        <dbReference type="SAM" id="Phobius"/>
    </source>
</evidence>
<feature type="transmembrane region" description="Helical" evidence="8">
    <location>
        <begin position="236"/>
        <end position="260"/>
    </location>
</feature>
<dbReference type="EMBL" id="CP072943">
    <property type="protein sequence ID" value="QTX31784.1"/>
    <property type="molecule type" value="Genomic_DNA"/>
</dbReference>
<dbReference type="InterPro" id="IPR001750">
    <property type="entry name" value="ND/Mrp_TM"/>
</dbReference>
<dbReference type="InterPro" id="IPR050586">
    <property type="entry name" value="CPA3_Na-H_Antiporter_D"/>
</dbReference>
<keyword evidence="3" id="KW-1003">Cell membrane</keyword>
<dbReference type="Pfam" id="PF00361">
    <property type="entry name" value="Proton_antipo_M"/>
    <property type="match status" value="1"/>
</dbReference>
<sequence>MTPVLAIIAPFSAAFAIPLFFVFRKELLGFSVFAFGAVSTLTTLAVAAKGHSGLVSVMGGWSPETGIALVVDNLSAAFLLLATIGFSVSLAASVETFGYGPWRFYVLFFLSWAATNGILLTGDLFNLFVFFEIFSVAAYLVVAFPPRSWQAVEAGFKYLVFGTVGALFLLLGIAYAFMATGQLNMAILARVLPTAPPATISVVIGCLVVGLFVKSGTVPGHFWLPDAHSSAQTPVSALLSGVFVKASVYVLLRLSFLLFAVADAKIYSILLLFGTLSLCLGHLMAFQQEDIKRLLAYSTVAQVGTILIGIGCASPGGAAAAVYHSFNHMAAKMGLFLVAGALAEDRASRDIDQMRGLFGHNPAYVLAFCLFAASIAGIPPLSGFMSKWFLLVAAADARAFVPAVAVAAGTVLSAAYYFRVLRAFFSPSETAPPHHRPRPVKNVLVALLVALSLFLAALPYIPTFRDGLFAIGSTAFDREGYIERVLP</sequence>